<dbReference type="AlphaFoldDB" id="A0A7W9W5J0"/>
<evidence type="ECO:0000256" key="1">
    <source>
        <dbReference type="SAM" id="Phobius"/>
    </source>
</evidence>
<name>A0A7W9W5J0_ARMRO</name>
<organism evidence="3 4">
    <name type="scientific">Armatimonas rosea</name>
    <dbReference type="NCBI Taxonomy" id="685828"/>
    <lineage>
        <taxon>Bacteria</taxon>
        <taxon>Bacillati</taxon>
        <taxon>Armatimonadota</taxon>
        <taxon>Armatimonadia</taxon>
        <taxon>Armatimonadales</taxon>
        <taxon>Armatimonadaceae</taxon>
        <taxon>Armatimonas</taxon>
    </lineage>
</organism>
<keyword evidence="4" id="KW-1185">Reference proteome</keyword>
<proteinExistence type="predicted"/>
<gene>
    <name evidence="3" type="ORF">HNQ39_000722</name>
</gene>
<dbReference type="EMBL" id="JACHGW010000001">
    <property type="protein sequence ID" value="MBB6048960.1"/>
    <property type="molecule type" value="Genomic_DNA"/>
</dbReference>
<reference evidence="3 4" key="1">
    <citation type="submission" date="2020-08" db="EMBL/GenBank/DDBJ databases">
        <title>Genomic Encyclopedia of Type Strains, Phase IV (KMG-IV): sequencing the most valuable type-strain genomes for metagenomic binning, comparative biology and taxonomic classification.</title>
        <authorList>
            <person name="Goeker M."/>
        </authorList>
    </citation>
    <scope>NUCLEOTIDE SEQUENCE [LARGE SCALE GENOMIC DNA]</scope>
    <source>
        <strain evidence="3 4">DSM 23562</strain>
    </source>
</reference>
<protein>
    <submittedName>
        <fullName evidence="3">Uncharacterized protein</fullName>
    </submittedName>
</protein>
<comment type="caution">
    <text evidence="3">The sequence shown here is derived from an EMBL/GenBank/DDBJ whole genome shotgun (WGS) entry which is preliminary data.</text>
</comment>
<evidence type="ECO:0000313" key="4">
    <source>
        <dbReference type="Proteomes" id="UP000520814"/>
    </source>
</evidence>
<dbReference type="Proteomes" id="UP000520814">
    <property type="component" value="Unassembled WGS sequence"/>
</dbReference>
<keyword evidence="2" id="KW-0732">Signal</keyword>
<accession>A0A7W9W5J0</accession>
<keyword evidence="1" id="KW-0472">Membrane</keyword>
<evidence type="ECO:0000313" key="3">
    <source>
        <dbReference type="EMBL" id="MBB6048960.1"/>
    </source>
</evidence>
<dbReference type="RefSeq" id="WP_184192580.1">
    <property type="nucleotide sequence ID" value="NZ_JACHGW010000001.1"/>
</dbReference>
<keyword evidence="1" id="KW-1133">Transmembrane helix</keyword>
<feature type="transmembrane region" description="Helical" evidence="1">
    <location>
        <begin position="70"/>
        <end position="89"/>
    </location>
</feature>
<feature type="chain" id="PRO_5030576376" evidence="2">
    <location>
        <begin position="20"/>
        <end position="200"/>
    </location>
</feature>
<sequence>MKTFLPVLLLSFLSLPCQAQYGGFAGGGAGASAGASAAGMGAASTVAIGGDTGEISGQGRGGELPINGTAVFFTVLALAGVTLGGILIAQAKALEQVGVLKIVSTPPGEAPAKMREAWVGVKIPLRRTNAKPIAVSAFGVLSRKAENLTEQAYAVPGAEAIEALVKQSPAAAVWWCHNVPEVRNTGYLLIFPQESCQVEK</sequence>
<keyword evidence="1" id="KW-0812">Transmembrane</keyword>
<evidence type="ECO:0000256" key="2">
    <source>
        <dbReference type="SAM" id="SignalP"/>
    </source>
</evidence>
<feature type="signal peptide" evidence="2">
    <location>
        <begin position="1"/>
        <end position="19"/>
    </location>
</feature>